<sequence length="140" mass="15039">MHKLAVINKIPTVINGLCCRRLDLDARKGAATVVADKEFLREGCVECVSPKYIEAAARSRGLGFGAGVVLCVGYHNWTCQPLISDEVGVQDGLGLGSVVSQDTTLKSRIIQINVTHVRGLPEARDNGDLVLIHFASRGDI</sequence>
<dbReference type="EMBL" id="VMNF01000011">
    <property type="protein sequence ID" value="TXB99795.1"/>
    <property type="molecule type" value="Genomic_DNA"/>
</dbReference>
<proteinExistence type="predicted"/>
<dbReference type="Proteomes" id="UP000321331">
    <property type="component" value="Unassembled WGS sequence"/>
</dbReference>
<protein>
    <submittedName>
        <fullName evidence="1">Uncharacterized protein</fullName>
    </submittedName>
</protein>
<accession>A0A5C6SMU2</accession>
<organism evidence="1 2">
    <name type="scientific">Fusarium oxysporum f. sp. cubense</name>
    <dbReference type="NCBI Taxonomy" id="61366"/>
    <lineage>
        <taxon>Eukaryota</taxon>
        <taxon>Fungi</taxon>
        <taxon>Dikarya</taxon>
        <taxon>Ascomycota</taxon>
        <taxon>Pezizomycotina</taxon>
        <taxon>Sordariomycetes</taxon>
        <taxon>Hypocreomycetidae</taxon>
        <taxon>Hypocreales</taxon>
        <taxon>Nectriaceae</taxon>
        <taxon>Fusarium</taxon>
        <taxon>Fusarium oxysporum species complex</taxon>
    </lineage>
</organism>
<name>A0A5C6SMU2_FUSOC</name>
<dbReference type="AlphaFoldDB" id="A0A5C6SMU2"/>
<evidence type="ECO:0000313" key="1">
    <source>
        <dbReference type="EMBL" id="TXB99795.1"/>
    </source>
</evidence>
<comment type="caution">
    <text evidence="1">The sequence shown here is derived from an EMBL/GenBank/DDBJ whole genome shotgun (WGS) entry which is preliminary data.</text>
</comment>
<evidence type="ECO:0000313" key="2">
    <source>
        <dbReference type="Proteomes" id="UP000321331"/>
    </source>
</evidence>
<gene>
    <name evidence="1" type="ORF">FocTR4_00014006</name>
</gene>
<reference evidence="1 2" key="1">
    <citation type="submission" date="2019-07" db="EMBL/GenBank/DDBJ databases">
        <title>The First High-Quality Draft Genome Sequence of the Causal Agent of the Current Panama Disease Epidemic.</title>
        <authorList>
            <person name="Warmington R.J."/>
            <person name="Kay W."/>
            <person name="Jeffries A."/>
            <person name="Bebber D."/>
            <person name="Moore K."/>
            <person name="Studholme D.J."/>
        </authorList>
    </citation>
    <scope>NUCLEOTIDE SEQUENCE [LARGE SCALE GENOMIC DNA]</scope>
    <source>
        <strain evidence="1 2">TR4</strain>
    </source>
</reference>